<dbReference type="PANTHER" id="PTHR35192">
    <property type="entry name" value="PROTEIN, PUTATIVE-RELATED"/>
    <property type="match status" value="1"/>
</dbReference>
<feature type="domain" description="Protein CPL1-like" evidence="2">
    <location>
        <begin position="233"/>
        <end position="298"/>
    </location>
</feature>
<accession>A0A1E3JQ74</accession>
<comment type="caution">
    <text evidence="3">The sequence shown here is derived from an EMBL/GenBank/DDBJ whole genome shotgun (WGS) entry which is preliminary data.</text>
</comment>
<protein>
    <recommendedName>
        <fullName evidence="2">Protein CPL1-like domain-containing protein</fullName>
    </recommendedName>
</protein>
<dbReference type="PANTHER" id="PTHR35192:SF2">
    <property type="entry name" value="APPLE DOMAIN-CONTAINING PROTEIN"/>
    <property type="match status" value="1"/>
</dbReference>
<organism evidence="3 4">
    <name type="scientific">Cryptococcus amylolentus CBS 6273</name>
    <dbReference type="NCBI Taxonomy" id="1296118"/>
    <lineage>
        <taxon>Eukaryota</taxon>
        <taxon>Fungi</taxon>
        <taxon>Dikarya</taxon>
        <taxon>Basidiomycota</taxon>
        <taxon>Agaricomycotina</taxon>
        <taxon>Tremellomycetes</taxon>
        <taxon>Tremellales</taxon>
        <taxon>Cryptococcaceae</taxon>
        <taxon>Cryptococcus</taxon>
    </lineage>
</organism>
<dbReference type="EMBL" id="MEKH01000009">
    <property type="protein sequence ID" value="ODO03004.1"/>
    <property type="molecule type" value="Genomic_DNA"/>
</dbReference>
<dbReference type="Pfam" id="PF21671">
    <property type="entry name" value="CPL1-like"/>
    <property type="match status" value="1"/>
</dbReference>
<proteinExistence type="predicted"/>
<feature type="signal peptide" evidence="1">
    <location>
        <begin position="1"/>
        <end position="23"/>
    </location>
</feature>
<dbReference type="Proteomes" id="UP000095149">
    <property type="component" value="Unassembled WGS sequence"/>
</dbReference>
<evidence type="ECO:0000256" key="1">
    <source>
        <dbReference type="SAM" id="SignalP"/>
    </source>
</evidence>
<feature type="chain" id="PRO_5009130491" description="Protein CPL1-like domain-containing protein" evidence="1">
    <location>
        <begin position="24"/>
        <end position="309"/>
    </location>
</feature>
<dbReference type="AlphaFoldDB" id="A0A1E3JQ74"/>
<name>A0A1E3JQ74_9TREE</name>
<dbReference type="InterPro" id="IPR038955">
    <property type="entry name" value="PriA/CPL1_fungi"/>
</dbReference>
<dbReference type="InterPro" id="IPR048661">
    <property type="entry name" value="CPL1-like"/>
</dbReference>
<reference evidence="3 4" key="1">
    <citation type="submission" date="2016-06" db="EMBL/GenBank/DDBJ databases">
        <title>Evolution of pathogenesis and genome organization in the Tremellales.</title>
        <authorList>
            <person name="Cuomo C."/>
            <person name="Litvintseva A."/>
            <person name="Heitman J."/>
            <person name="Chen Y."/>
            <person name="Sun S."/>
            <person name="Springer D."/>
            <person name="Dromer F."/>
            <person name="Young S."/>
            <person name="Zeng Q."/>
            <person name="Chapman S."/>
            <person name="Gujja S."/>
            <person name="Saif S."/>
            <person name="Birren B."/>
        </authorList>
    </citation>
    <scope>NUCLEOTIDE SEQUENCE [LARGE SCALE GENOMIC DNA]</scope>
    <source>
        <strain evidence="3 4">CBS 6273</strain>
    </source>
</reference>
<keyword evidence="1" id="KW-0732">Signal</keyword>
<evidence type="ECO:0000313" key="3">
    <source>
        <dbReference type="EMBL" id="ODO03004.1"/>
    </source>
</evidence>
<evidence type="ECO:0000313" key="4">
    <source>
        <dbReference type="Proteomes" id="UP000095149"/>
    </source>
</evidence>
<evidence type="ECO:0000259" key="2">
    <source>
        <dbReference type="Pfam" id="PF21671"/>
    </source>
</evidence>
<sequence length="309" mass="32492">MLALHTLPLLLVVCLSSISFVVAESPFLGCINQIFTTVSSQSSQRSAAACITECASNTYALYITKGFFNYPTNNCLCTSADIDPIDYDYFTTTTCTAGSEAAVYRTSSSFTFKGCSSGTGIISSTSGTVASPDACLTKCAAYANAFYTPNIFGSGYTCACGSGTLTTSTDRCTTSNYYTFSHTAVATASGLAKKKRGFEKQERMRRSQVIRERGWDCPRGMKACNVMGVSDAWECVDPEADLESCGGCAHGDYVKGANSTAATGVNCSSLPGLLRGSVTCSSGSCQAFACKSGWTLHNGACSRSLTVQL</sequence>
<dbReference type="OrthoDB" id="2560920at2759"/>
<gene>
    <name evidence="3" type="ORF">I350_05848</name>
</gene>